<dbReference type="Gramene" id="KQK17403">
    <property type="protein sequence ID" value="KQK17403"/>
    <property type="gene ID" value="BRADI_1g34225v3"/>
</dbReference>
<name>A0A0Q3JI45_BRADI</name>
<organism evidence="2">
    <name type="scientific">Brachypodium distachyon</name>
    <name type="common">Purple false brome</name>
    <name type="synonym">Trachynia distachya</name>
    <dbReference type="NCBI Taxonomy" id="15368"/>
    <lineage>
        <taxon>Eukaryota</taxon>
        <taxon>Viridiplantae</taxon>
        <taxon>Streptophyta</taxon>
        <taxon>Embryophyta</taxon>
        <taxon>Tracheophyta</taxon>
        <taxon>Spermatophyta</taxon>
        <taxon>Magnoliopsida</taxon>
        <taxon>Liliopsida</taxon>
        <taxon>Poales</taxon>
        <taxon>Poaceae</taxon>
        <taxon>BOP clade</taxon>
        <taxon>Pooideae</taxon>
        <taxon>Stipodae</taxon>
        <taxon>Brachypodieae</taxon>
        <taxon>Brachypodium</taxon>
    </lineage>
</organism>
<feature type="compositionally biased region" description="Pro residues" evidence="1">
    <location>
        <begin position="284"/>
        <end position="293"/>
    </location>
</feature>
<evidence type="ECO:0000313" key="2">
    <source>
        <dbReference type="EMBL" id="KQK17403.1"/>
    </source>
</evidence>
<evidence type="ECO:0000313" key="4">
    <source>
        <dbReference type="Proteomes" id="UP000008810"/>
    </source>
</evidence>
<evidence type="ECO:0000313" key="3">
    <source>
        <dbReference type="EnsemblPlants" id="KQK17403"/>
    </source>
</evidence>
<feature type="region of interest" description="Disordered" evidence="1">
    <location>
        <begin position="1"/>
        <end position="21"/>
    </location>
</feature>
<reference evidence="2" key="2">
    <citation type="submission" date="2017-06" db="EMBL/GenBank/DDBJ databases">
        <title>WGS assembly of Brachypodium distachyon.</title>
        <authorList>
            <consortium name="The International Brachypodium Initiative"/>
            <person name="Lucas S."/>
            <person name="Harmon-Smith M."/>
            <person name="Lail K."/>
            <person name="Tice H."/>
            <person name="Grimwood J."/>
            <person name="Bruce D."/>
            <person name="Barry K."/>
            <person name="Shu S."/>
            <person name="Lindquist E."/>
            <person name="Wang M."/>
            <person name="Pitluck S."/>
            <person name="Vogel J.P."/>
            <person name="Garvin D.F."/>
            <person name="Mockler T.C."/>
            <person name="Schmutz J."/>
            <person name="Rokhsar D."/>
            <person name="Bevan M.W."/>
        </authorList>
    </citation>
    <scope>NUCLEOTIDE SEQUENCE</scope>
    <source>
        <strain evidence="2">Bd21</strain>
    </source>
</reference>
<protein>
    <submittedName>
        <fullName evidence="2 3">Uncharacterized protein</fullName>
    </submittedName>
</protein>
<reference evidence="3" key="3">
    <citation type="submission" date="2018-08" db="UniProtKB">
        <authorList>
            <consortium name="EnsemblPlants"/>
        </authorList>
    </citation>
    <scope>IDENTIFICATION</scope>
    <source>
        <strain evidence="3">cv. Bd21</strain>
    </source>
</reference>
<reference evidence="2 3" key="1">
    <citation type="journal article" date="2010" name="Nature">
        <title>Genome sequencing and analysis of the model grass Brachypodium distachyon.</title>
        <authorList>
            <consortium name="International Brachypodium Initiative"/>
        </authorList>
    </citation>
    <scope>NUCLEOTIDE SEQUENCE [LARGE SCALE GENOMIC DNA]</scope>
    <source>
        <strain evidence="2 3">Bd21</strain>
    </source>
</reference>
<dbReference type="EnsemblPlants" id="KQK17403">
    <property type="protein sequence ID" value="KQK17403"/>
    <property type="gene ID" value="BRADI_1g34225v3"/>
</dbReference>
<dbReference type="Proteomes" id="UP000008810">
    <property type="component" value="Chromosome 1"/>
</dbReference>
<sequence>MVFRHVAPTSQAPRQRQDPPFRHPAVINHPRAASQHLPSCLKKEAATAGDLRRRPMVLLHPRTCSNERPELLLVSQPRHAPSLPRVGFLSRLRRSSTAFASSPPVAPVSHSRAREHCATSLSLQADHRRLPPPHRRGTTLAPDSPHRRLPFHRDGAHTKGSLVRLAVHRGAAVAAIFSAPGDGLPRSRGMLWPRDGECDGGVPDGLVLVMMWREIAATLPISLSHPNTLLSPKLLLSASPAPVPPLAPPSLEDEGHSGRPGPRRLRIRPSLPPPSPDPASLTRPPRPPPPPDPASLGPPVANPVRDPPESRRHRRRTRLRRAVQHRCMVQDELTGGVDGSVRRRVSAHPSRIRTASGFGLQCGPGGHFNFFFCKNISLSGVVCDRY</sequence>
<keyword evidence="4" id="KW-1185">Reference proteome</keyword>
<feature type="region of interest" description="Disordered" evidence="1">
    <location>
        <begin position="245"/>
        <end position="319"/>
    </location>
</feature>
<dbReference type="InParanoid" id="A0A0Q3JI45"/>
<dbReference type="EMBL" id="CM000880">
    <property type="protein sequence ID" value="KQK17403.1"/>
    <property type="molecule type" value="Genomic_DNA"/>
</dbReference>
<evidence type="ECO:0000256" key="1">
    <source>
        <dbReference type="SAM" id="MobiDB-lite"/>
    </source>
</evidence>
<dbReference type="AlphaFoldDB" id="A0A0Q3JI45"/>
<proteinExistence type="predicted"/>
<accession>A0A0Q3JI45</accession>
<feature type="region of interest" description="Disordered" evidence="1">
    <location>
        <begin position="124"/>
        <end position="149"/>
    </location>
</feature>
<gene>
    <name evidence="2" type="ORF">BRADI_1g34225v3</name>
</gene>